<dbReference type="SUPFAM" id="SSF52218">
    <property type="entry name" value="Flavoproteins"/>
    <property type="match status" value="1"/>
</dbReference>
<organism evidence="6 7">
    <name type="scientific">Leucobacter denitrificans</name>
    <dbReference type="NCBI Taxonomy" id="683042"/>
    <lineage>
        <taxon>Bacteria</taxon>
        <taxon>Bacillati</taxon>
        <taxon>Actinomycetota</taxon>
        <taxon>Actinomycetes</taxon>
        <taxon>Micrococcales</taxon>
        <taxon>Microbacteriaceae</taxon>
        <taxon>Leucobacter</taxon>
    </lineage>
</organism>
<feature type="compositionally biased region" description="Polar residues" evidence="5">
    <location>
        <begin position="1"/>
        <end position="12"/>
    </location>
</feature>
<accession>A0A7G9S2F2</accession>
<reference evidence="6 7" key="1">
    <citation type="submission" date="2020-08" db="EMBL/GenBank/DDBJ databases">
        <title>Genome sequence of Leucobacter denitrificans KACC 14055T.</title>
        <authorList>
            <person name="Hyun D.-W."/>
            <person name="Bae J.-W."/>
        </authorList>
    </citation>
    <scope>NUCLEOTIDE SEQUENCE [LARGE SCALE GENOMIC DNA]</scope>
    <source>
        <strain evidence="6 7">KACC 14055</strain>
    </source>
</reference>
<dbReference type="NCBIfam" id="TIGR00333">
    <property type="entry name" value="nrdI"/>
    <property type="match status" value="1"/>
</dbReference>
<evidence type="ECO:0000313" key="6">
    <source>
        <dbReference type="EMBL" id="QNN62027.1"/>
    </source>
</evidence>
<dbReference type="Pfam" id="PF07972">
    <property type="entry name" value="Flavodoxin_NdrI"/>
    <property type="match status" value="1"/>
</dbReference>
<feature type="region of interest" description="Disordered" evidence="5">
    <location>
        <begin position="1"/>
        <end position="22"/>
    </location>
</feature>
<gene>
    <name evidence="4 6" type="primary">nrdI</name>
    <name evidence="6" type="ORF">H9L06_06805</name>
</gene>
<dbReference type="InterPro" id="IPR029039">
    <property type="entry name" value="Flavoprotein-like_sf"/>
</dbReference>
<evidence type="ECO:0000256" key="4">
    <source>
        <dbReference type="HAMAP-Rule" id="MF_00128"/>
    </source>
</evidence>
<dbReference type="KEGG" id="ldn:H9L06_06805"/>
<protein>
    <recommendedName>
        <fullName evidence="3 4">Protein NrdI</fullName>
    </recommendedName>
</protein>
<comment type="similarity">
    <text evidence="2 4">Belongs to the NrdI family.</text>
</comment>
<comment type="function">
    <text evidence="1 4">Probably involved in ribonucleotide reductase function.</text>
</comment>
<dbReference type="PANTHER" id="PTHR37297:SF1">
    <property type="entry name" value="PROTEIN NRDI"/>
    <property type="match status" value="1"/>
</dbReference>
<evidence type="ECO:0000256" key="3">
    <source>
        <dbReference type="ARBA" id="ARBA00020129"/>
    </source>
</evidence>
<name>A0A7G9S2F2_9MICO</name>
<evidence type="ECO:0000256" key="1">
    <source>
        <dbReference type="ARBA" id="ARBA00003999"/>
    </source>
</evidence>
<dbReference type="AlphaFoldDB" id="A0A7G9S2F2"/>
<dbReference type="InterPro" id="IPR020852">
    <property type="entry name" value="RNR_Ib_NrdI_bac"/>
</dbReference>
<dbReference type="EMBL" id="CP060716">
    <property type="protein sequence ID" value="QNN62027.1"/>
    <property type="molecule type" value="Genomic_DNA"/>
</dbReference>
<proteinExistence type="inferred from homology"/>
<dbReference type="Gene3D" id="3.40.50.360">
    <property type="match status" value="1"/>
</dbReference>
<evidence type="ECO:0000256" key="5">
    <source>
        <dbReference type="SAM" id="MobiDB-lite"/>
    </source>
</evidence>
<dbReference type="PANTHER" id="PTHR37297">
    <property type="entry name" value="PROTEIN NRDI"/>
    <property type="match status" value="1"/>
</dbReference>
<sequence>MSTGQASAQTRLQDSRAAWPNSEGGSVAVADLVYFSSVSGNTHRFVEKLGIPAKRIPLYAHDEPLKVSEPYVLLIPTYGGGPDTRAVPKQVIKFLNDEQNRSFLRGVMAAGNTNFGEAYGLAGTIIARKCQVPFLYRFELFGTPDDVIAVQEGLEKFWKQQ</sequence>
<evidence type="ECO:0000313" key="7">
    <source>
        <dbReference type="Proteomes" id="UP000515934"/>
    </source>
</evidence>
<dbReference type="HAMAP" id="MF_00128">
    <property type="entry name" value="NrdI"/>
    <property type="match status" value="1"/>
</dbReference>
<evidence type="ECO:0000256" key="2">
    <source>
        <dbReference type="ARBA" id="ARBA00009942"/>
    </source>
</evidence>
<dbReference type="GO" id="GO:0010181">
    <property type="term" value="F:FMN binding"/>
    <property type="evidence" value="ECO:0007669"/>
    <property type="project" value="InterPro"/>
</dbReference>
<dbReference type="PIRSF" id="PIRSF005087">
    <property type="entry name" value="NrdI"/>
    <property type="match status" value="1"/>
</dbReference>
<keyword evidence="7" id="KW-1185">Reference proteome</keyword>
<dbReference type="Proteomes" id="UP000515934">
    <property type="component" value="Chromosome"/>
</dbReference>
<dbReference type="InterPro" id="IPR004465">
    <property type="entry name" value="RNR_NrdI"/>
</dbReference>